<protein>
    <recommendedName>
        <fullName evidence="7">Ferrochelatase</fullName>
        <ecNumber evidence="7">4.98.1.1</ecNumber>
    </recommendedName>
</protein>
<comment type="similarity">
    <text evidence="2 7">Belongs to the ferrochelatase family.</text>
</comment>
<dbReference type="GO" id="GO:0004325">
    <property type="term" value="F:ferrochelatase activity"/>
    <property type="evidence" value="ECO:0007669"/>
    <property type="project" value="UniProtKB-UniRule"/>
</dbReference>
<proteinExistence type="inferred from homology"/>
<dbReference type="FunFam" id="3.40.50.1400:FF:000001">
    <property type="entry name" value="Ferrochelatase"/>
    <property type="match status" value="1"/>
</dbReference>
<dbReference type="InterPro" id="IPR033659">
    <property type="entry name" value="Ferrochelatase_N"/>
</dbReference>
<evidence type="ECO:0000256" key="3">
    <source>
        <dbReference type="ARBA" id="ARBA00023004"/>
    </source>
</evidence>
<dbReference type="UniPathway" id="UPA00252">
    <property type="reaction ID" value="UER00325"/>
</dbReference>
<evidence type="ECO:0000313" key="10">
    <source>
        <dbReference type="Proteomes" id="UP000217199"/>
    </source>
</evidence>
<dbReference type="OrthoDB" id="1323at2759"/>
<dbReference type="AlphaFoldDB" id="A0A286UL10"/>
<organism evidence="9 10">
    <name type="scientific">Pyrrhoderma noxium</name>
    <dbReference type="NCBI Taxonomy" id="2282107"/>
    <lineage>
        <taxon>Eukaryota</taxon>
        <taxon>Fungi</taxon>
        <taxon>Dikarya</taxon>
        <taxon>Basidiomycota</taxon>
        <taxon>Agaricomycotina</taxon>
        <taxon>Agaricomycetes</taxon>
        <taxon>Hymenochaetales</taxon>
        <taxon>Hymenochaetaceae</taxon>
        <taxon>Pyrrhoderma</taxon>
    </lineage>
</organism>
<comment type="caution">
    <text evidence="9">The sequence shown here is derived from an EMBL/GenBank/DDBJ whole genome shotgun (WGS) entry which is preliminary data.</text>
</comment>
<keyword evidence="5 7" id="KW-0456">Lyase</keyword>
<dbReference type="EMBL" id="NBII01000003">
    <property type="protein sequence ID" value="PAV20283.1"/>
    <property type="molecule type" value="Genomic_DNA"/>
</dbReference>
<dbReference type="PROSITE" id="PS00534">
    <property type="entry name" value="FERROCHELATASE"/>
    <property type="match status" value="1"/>
</dbReference>
<dbReference type="HAMAP" id="MF_00323">
    <property type="entry name" value="Ferrochelatase"/>
    <property type="match status" value="1"/>
</dbReference>
<feature type="domain" description="NADP-dependent oxidoreductase" evidence="8">
    <location>
        <begin position="608"/>
        <end position="743"/>
    </location>
</feature>
<dbReference type="InterPro" id="IPR033644">
    <property type="entry name" value="Ferrochelatase_C"/>
</dbReference>
<keyword evidence="3 7" id="KW-0408">Iron</keyword>
<sequence length="752" mass="84728">MEYPLCDWTTRVSSRHRVIHRDCESERARWALFIDGSSPRLYAKSVLRALSRKYATAQNSSGKPPTAVVMLNMGGPSTVPEVHDFLKNLFLDGDLIPLPAQRFLAPFIARRRTPQIEEQYSAIGGGSPILRYTKLQGEAMCSLLDELRPQSAPHKSYVAFRYAQPLTDACVKQMKEDGVKRAVAFTQYPQYSCSTTGSSLNELYRKGLAGERIEASLMKFPPERRDDVVLLFSAHSLPMSVVNRGDPYVAEVSATVSEVMRNLGNKNAYRLVWQSQVGPSQWMGMQTSEAIKGLARLGRKDVVLVPIAFTSDHIETLYELDLEYVKEGKELGMEVQRAESLNESPVFARALADIVAQHLDDYESGKVGPVSVQMQLRCPGCTNTTYILFCVSDLLSLFMPAEKSKIDDTKYNLDMSFLIAYERIKKMATVKTETTQPPVEYRRLGSSGLRVSVPIVGAMSFGSDKWFPWVINEDKALPLLKAAWDRGVTTIDTANVYSNGESERIIGKFLKQYNIPRHRIQIFTKCYALAHDDPGVFTGAYPDLRNTRDYVNQSGLSRSAIFNQVEASLERLGTPYIDLLQIHRYDPNTPPEETMQALDDLVRSGKNGWTKFVSMQSEYSLLYREEEREMIPYCNKYGIGLIPWGPLHAGDLAASIDTTTSRRTVEKERGRRNYSETDKAIIGRVEEISQKRGWPMAQVALAWINKKVSSPIVGISSPERLEASIITGKSLTEEEIKYLEELYVPKVVRNHE</sequence>
<gene>
    <name evidence="9" type="ORF">PNOK_0291000</name>
</gene>
<comment type="catalytic activity">
    <reaction evidence="7">
        <text>heme b + 2 H(+) = protoporphyrin IX + Fe(2+)</text>
        <dbReference type="Rhea" id="RHEA:22584"/>
        <dbReference type="ChEBI" id="CHEBI:15378"/>
        <dbReference type="ChEBI" id="CHEBI:29033"/>
        <dbReference type="ChEBI" id="CHEBI:57306"/>
        <dbReference type="ChEBI" id="CHEBI:60344"/>
        <dbReference type="EC" id="4.98.1.1"/>
    </reaction>
</comment>
<accession>A0A286UL10</accession>
<feature type="domain" description="NADP-dependent oxidoreductase" evidence="8">
    <location>
        <begin position="455"/>
        <end position="606"/>
    </location>
</feature>
<dbReference type="InterPro" id="IPR036812">
    <property type="entry name" value="NAD(P)_OxRdtase_dom_sf"/>
</dbReference>
<keyword evidence="10" id="KW-1185">Reference proteome</keyword>
<dbReference type="InterPro" id="IPR023210">
    <property type="entry name" value="NADP_OxRdtase_dom"/>
</dbReference>
<comment type="function">
    <text evidence="7">Catalyzes the ferrous insertion into protoporphyrin IX.</text>
</comment>
<dbReference type="SUPFAM" id="SSF51430">
    <property type="entry name" value="NAD(P)-linked oxidoreductase"/>
    <property type="match status" value="1"/>
</dbReference>
<keyword evidence="7" id="KW-0999">Mitochondrion inner membrane</keyword>
<evidence type="ECO:0000256" key="7">
    <source>
        <dbReference type="RuleBase" id="RU000607"/>
    </source>
</evidence>
<dbReference type="Gene3D" id="3.40.50.1400">
    <property type="match status" value="2"/>
</dbReference>
<dbReference type="SUPFAM" id="SSF53800">
    <property type="entry name" value="Chelatase"/>
    <property type="match status" value="1"/>
</dbReference>
<keyword evidence="4 7" id="KW-0350">Heme biosynthesis</keyword>
<keyword evidence="7" id="KW-0472">Membrane</keyword>
<dbReference type="CDD" id="cd00419">
    <property type="entry name" value="Ferrochelatase_C"/>
    <property type="match status" value="1"/>
</dbReference>
<evidence type="ECO:0000313" key="9">
    <source>
        <dbReference type="EMBL" id="PAV20283.1"/>
    </source>
</evidence>
<evidence type="ECO:0000256" key="6">
    <source>
        <dbReference type="ARBA" id="ARBA00023244"/>
    </source>
</evidence>
<dbReference type="Gene3D" id="3.20.20.100">
    <property type="entry name" value="NADP-dependent oxidoreductase domain"/>
    <property type="match status" value="1"/>
</dbReference>
<dbReference type="EC" id="4.98.1.1" evidence="7"/>
<dbReference type="InterPro" id="IPR019772">
    <property type="entry name" value="Ferrochelatase_AS"/>
</dbReference>
<name>A0A286UL10_9AGAM</name>
<dbReference type="PANTHER" id="PTHR11108:SF1">
    <property type="entry name" value="FERROCHELATASE, MITOCHONDRIAL"/>
    <property type="match status" value="1"/>
</dbReference>
<dbReference type="Proteomes" id="UP000217199">
    <property type="component" value="Unassembled WGS sequence"/>
</dbReference>
<dbReference type="InParanoid" id="A0A286UL10"/>
<dbReference type="GO" id="GO:0006783">
    <property type="term" value="P:heme biosynthetic process"/>
    <property type="evidence" value="ECO:0007669"/>
    <property type="project" value="UniProtKB-UniRule"/>
</dbReference>
<dbReference type="CDD" id="cd19079">
    <property type="entry name" value="AKR_EcYajO-like"/>
    <property type="match status" value="1"/>
</dbReference>
<dbReference type="PANTHER" id="PTHR11108">
    <property type="entry name" value="FERROCHELATASE"/>
    <property type="match status" value="1"/>
</dbReference>
<dbReference type="Pfam" id="PF00248">
    <property type="entry name" value="Aldo_ket_red"/>
    <property type="match status" value="2"/>
</dbReference>
<evidence type="ECO:0000256" key="4">
    <source>
        <dbReference type="ARBA" id="ARBA00023133"/>
    </source>
</evidence>
<dbReference type="InterPro" id="IPR001015">
    <property type="entry name" value="Ferrochelatase"/>
</dbReference>
<comment type="subcellular location">
    <subcellularLocation>
        <location evidence="7">Mitochondrion inner membrane</location>
    </subcellularLocation>
</comment>
<evidence type="ECO:0000256" key="5">
    <source>
        <dbReference type="ARBA" id="ARBA00023239"/>
    </source>
</evidence>
<keyword evidence="7" id="KW-0496">Mitochondrion</keyword>
<dbReference type="STRING" id="2282107.A0A286UL10"/>
<reference evidence="9 10" key="1">
    <citation type="journal article" date="2017" name="Mol. Ecol.">
        <title>Comparative and population genomic landscape of Phellinus noxius: A hypervariable fungus causing root rot in trees.</title>
        <authorList>
            <person name="Chung C.L."/>
            <person name="Lee T.J."/>
            <person name="Akiba M."/>
            <person name="Lee H.H."/>
            <person name="Kuo T.H."/>
            <person name="Liu D."/>
            <person name="Ke H.M."/>
            <person name="Yokoi T."/>
            <person name="Roa M.B."/>
            <person name="Lu M.J."/>
            <person name="Chang Y.Y."/>
            <person name="Ann P.J."/>
            <person name="Tsai J.N."/>
            <person name="Chen C.Y."/>
            <person name="Tzean S.S."/>
            <person name="Ota Y."/>
            <person name="Hattori T."/>
            <person name="Sahashi N."/>
            <person name="Liou R.F."/>
            <person name="Kikuchi T."/>
            <person name="Tsai I.J."/>
        </authorList>
    </citation>
    <scope>NUCLEOTIDE SEQUENCE [LARGE SCALE GENOMIC DNA]</scope>
    <source>
        <strain evidence="9 10">FFPRI411160</strain>
    </source>
</reference>
<dbReference type="CDD" id="cd03411">
    <property type="entry name" value="Ferrochelatase_N"/>
    <property type="match status" value="1"/>
</dbReference>
<dbReference type="NCBIfam" id="TIGR00109">
    <property type="entry name" value="hemH"/>
    <property type="match status" value="2"/>
</dbReference>
<dbReference type="GO" id="GO:0005743">
    <property type="term" value="C:mitochondrial inner membrane"/>
    <property type="evidence" value="ECO:0007669"/>
    <property type="project" value="UniProtKB-SubCell"/>
</dbReference>
<evidence type="ECO:0000256" key="2">
    <source>
        <dbReference type="ARBA" id="ARBA00007718"/>
    </source>
</evidence>
<evidence type="ECO:0000259" key="8">
    <source>
        <dbReference type="Pfam" id="PF00248"/>
    </source>
</evidence>
<dbReference type="Pfam" id="PF00762">
    <property type="entry name" value="Ferrochelatase"/>
    <property type="match status" value="2"/>
</dbReference>
<comment type="pathway">
    <text evidence="1 7">Porphyrin-containing compound metabolism; protoheme biosynthesis; protoheme from protoporphyrin-IX: step 1/1.</text>
</comment>
<evidence type="ECO:0000256" key="1">
    <source>
        <dbReference type="ARBA" id="ARBA00004943"/>
    </source>
</evidence>
<keyword evidence="6 7" id="KW-0627">Porphyrin biosynthesis</keyword>